<sequence length="139" mass="15137">MENCLLPVMYVHSQFALEGFTWGSFAPGFTSLESIALAISRATIILTGPSPLACELIRNVIETSPMEMEISLGAWKTYISPVGRAMAFEVAFVKGNVCHHCTCSLNNQLTRLEVVLSGGRGDGPPCETQFRSTHIVMLD</sequence>
<keyword evidence="2" id="KW-1185">Reference proteome</keyword>
<gene>
    <name evidence="1" type="ORF">L1987_72674</name>
</gene>
<comment type="caution">
    <text evidence="1">The sequence shown here is derived from an EMBL/GenBank/DDBJ whole genome shotgun (WGS) entry which is preliminary data.</text>
</comment>
<reference evidence="1 2" key="2">
    <citation type="journal article" date="2022" name="Mol. Ecol. Resour.">
        <title>The genomes of chicory, endive, great burdock and yacon provide insights into Asteraceae paleo-polyploidization history and plant inulin production.</title>
        <authorList>
            <person name="Fan W."/>
            <person name="Wang S."/>
            <person name="Wang H."/>
            <person name="Wang A."/>
            <person name="Jiang F."/>
            <person name="Liu H."/>
            <person name="Zhao H."/>
            <person name="Xu D."/>
            <person name="Zhang Y."/>
        </authorList>
    </citation>
    <scope>NUCLEOTIDE SEQUENCE [LARGE SCALE GENOMIC DNA]</scope>
    <source>
        <strain evidence="2">cv. Yunnan</strain>
        <tissue evidence="1">Leaves</tissue>
    </source>
</reference>
<evidence type="ECO:0000313" key="1">
    <source>
        <dbReference type="EMBL" id="KAI3714084.1"/>
    </source>
</evidence>
<protein>
    <submittedName>
        <fullName evidence="1">Uncharacterized protein</fullName>
    </submittedName>
</protein>
<organism evidence="1 2">
    <name type="scientific">Smallanthus sonchifolius</name>
    <dbReference type="NCBI Taxonomy" id="185202"/>
    <lineage>
        <taxon>Eukaryota</taxon>
        <taxon>Viridiplantae</taxon>
        <taxon>Streptophyta</taxon>
        <taxon>Embryophyta</taxon>
        <taxon>Tracheophyta</taxon>
        <taxon>Spermatophyta</taxon>
        <taxon>Magnoliopsida</taxon>
        <taxon>eudicotyledons</taxon>
        <taxon>Gunneridae</taxon>
        <taxon>Pentapetalae</taxon>
        <taxon>asterids</taxon>
        <taxon>campanulids</taxon>
        <taxon>Asterales</taxon>
        <taxon>Asteraceae</taxon>
        <taxon>Asteroideae</taxon>
        <taxon>Heliantheae alliance</taxon>
        <taxon>Millerieae</taxon>
        <taxon>Smallanthus</taxon>
    </lineage>
</organism>
<dbReference type="Proteomes" id="UP001056120">
    <property type="component" value="Linkage Group LG24"/>
</dbReference>
<evidence type="ECO:0000313" key="2">
    <source>
        <dbReference type="Proteomes" id="UP001056120"/>
    </source>
</evidence>
<proteinExistence type="predicted"/>
<name>A0ACB9AWQ8_9ASTR</name>
<reference evidence="2" key="1">
    <citation type="journal article" date="2022" name="Mol. Ecol. Resour.">
        <title>The genomes of chicory, endive, great burdock and yacon provide insights into Asteraceae palaeo-polyploidization history and plant inulin production.</title>
        <authorList>
            <person name="Fan W."/>
            <person name="Wang S."/>
            <person name="Wang H."/>
            <person name="Wang A."/>
            <person name="Jiang F."/>
            <person name="Liu H."/>
            <person name="Zhao H."/>
            <person name="Xu D."/>
            <person name="Zhang Y."/>
        </authorList>
    </citation>
    <scope>NUCLEOTIDE SEQUENCE [LARGE SCALE GENOMIC DNA]</scope>
    <source>
        <strain evidence="2">cv. Yunnan</strain>
    </source>
</reference>
<dbReference type="EMBL" id="CM042041">
    <property type="protein sequence ID" value="KAI3714084.1"/>
    <property type="molecule type" value="Genomic_DNA"/>
</dbReference>
<accession>A0ACB9AWQ8</accession>